<geneLocation type="plasmid" evidence="2 3">
    <name>pRHL3</name>
</geneLocation>
<dbReference type="InterPro" id="IPR003346">
    <property type="entry name" value="Transposase_20"/>
</dbReference>
<dbReference type="Proteomes" id="UP000008710">
    <property type="component" value="Plasmid pRHL3"/>
</dbReference>
<dbReference type="KEGG" id="rha:RHA1_ro11107"/>
<dbReference type="AlphaFoldDB" id="Q0RVD2"/>
<organism evidence="2 3">
    <name type="scientific">Rhodococcus jostii (strain RHA1)</name>
    <dbReference type="NCBI Taxonomy" id="101510"/>
    <lineage>
        <taxon>Bacteria</taxon>
        <taxon>Bacillati</taxon>
        <taxon>Actinomycetota</taxon>
        <taxon>Actinomycetes</taxon>
        <taxon>Mycobacteriales</taxon>
        <taxon>Nocardiaceae</taxon>
        <taxon>Rhodococcus</taxon>
    </lineage>
</organism>
<dbReference type="GO" id="GO:0006313">
    <property type="term" value="P:DNA transposition"/>
    <property type="evidence" value="ECO:0007669"/>
    <property type="project" value="InterPro"/>
</dbReference>
<reference evidence="3" key="1">
    <citation type="journal article" date="2006" name="Proc. Natl. Acad. Sci. U.S.A.">
        <title>The complete genome of Rhodococcus sp. RHA1 provides insights into a catabolic powerhouse.</title>
        <authorList>
            <person name="McLeod M.P."/>
            <person name="Warren R.L."/>
            <person name="Hsiao W.W.L."/>
            <person name="Araki N."/>
            <person name="Myhre M."/>
            <person name="Fernandes C."/>
            <person name="Miyazawa D."/>
            <person name="Wong W."/>
            <person name="Lillquist A.L."/>
            <person name="Wang D."/>
            <person name="Dosanjh M."/>
            <person name="Hara H."/>
            <person name="Petrescu A."/>
            <person name="Morin R.D."/>
            <person name="Yang G."/>
            <person name="Stott J.M."/>
            <person name="Schein J.E."/>
            <person name="Shin H."/>
            <person name="Smailus D."/>
            <person name="Siddiqui A.S."/>
            <person name="Marra M.A."/>
            <person name="Jones S.J.M."/>
            <person name="Holt R."/>
            <person name="Brinkman F.S.L."/>
            <person name="Miyauchi K."/>
            <person name="Fukuda M."/>
            <person name="Davies J.E."/>
            <person name="Mohn W.W."/>
            <person name="Eltis L.D."/>
        </authorList>
    </citation>
    <scope>NUCLEOTIDE SEQUENCE [LARGE SCALE GENOMIC DNA]</scope>
    <source>
        <strain evidence="3">RHA1</strain>
    </source>
</reference>
<feature type="domain" description="Transposase IS116/IS110/IS902 C-terminal" evidence="1">
    <location>
        <begin position="1"/>
        <end position="56"/>
    </location>
</feature>
<dbReference type="eggNOG" id="COG3547">
    <property type="taxonomic scope" value="Bacteria"/>
</dbReference>
<evidence type="ECO:0000259" key="1">
    <source>
        <dbReference type="Pfam" id="PF02371"/>
    </source>
</evidence>
<dbReference type="HOGENOM" id="CLU_036902_11_2_11"/>
<dbReference type="PANTHER" id="PTHR33055:SF15">
    <property type="entry name" value="TRANSPOSASE-RELATED"/>
    <property type="match status" value="1"/>
</dbReference>
<sequence length="143" mass="15696">MTRFPSAAHLVSWAKFCPQTHQSAGKSMSKGRGKGNPWLAGTLGRIAFANSRADTFLGTRYRRLARRRGKQKAIVATGNSVLTVVYHLLSDPDAEFCDLGPGYYESRINKHRRARDLATQLQALTGQHIAIRDGKAVITDTAA</sequence>
<accession>Q0RVD2</accession>
<protein>
    <submittedName>
        <fullName evidence="2">Possible transposase</fullName>
    </submittedName>
</protein>
<evidence type="ECO:0000313" key="3">
    <source>
        <dbReference type="Proteomes" id="UP000008710"/>
    </source>
</evidence>
<dbReference type="Pfam" id="PF02371">
    <property type="entry name" value="Transposase_20"/>
    <property type="match status" value="1"/>
</dbReference>
<dbReference type="GO" id="GO:0003677">
    <property type="term" value="F:DNA binding"/>
    <property type="evidence" value="ECO:0007669"/>
    <property type="project" value="InterPro"/>
</dbReference>
<keyword evidence="2" id="KW-0614">Plasmid</keyword>
<evidence type="ECO:0000313" key="2">
    <source>
        <dbReference type="EMBL" id="ABH00754.1"/>
    </source>
</evidence>
<name>Q0RVD2_RHOJR</name>
<dbReference type="PANTHER" id="PTHR33055">
    <property type="entry name" value="TRANSPOSASE FOR INSERTION SEQUENCE ELEMENT IS1111A"/>
    <property type="match status" value="1"/>
</dbReference>
<dbReference type="InterPro" id="IPR047650">
    <property type="entry name" value="Transpos_IS110"/>
</dbReference>
<dbReference type="EMBL" id="CP000434">
    <property type="protein sequence ID" value="ABH00754.1"/>
    <property type="molecule type" value="Genomic_DNA"/>
</dbReference>
<proteinExistence type="predicted"/>
<gene>
    <name evidence="2" type="ordered locus">RHA1_ro11107</name>
</gene>
<dbReference type="GO" id="GO:0004803">
    <property type="term" value="F:transposase activity"/>
    <property type="evidence" value="ECO:0007669"/>
    <property type="project" value="InterPro"/>
</dbReference>